<dbReference type="AlphaFoldDB" id="A0A409XYN5"/>
<sequence>MSFNVEAFTILPISDSDSDVSQPPLPNAPLPALPPLPEPQHTQIYHPHLTGTFDTISSRHTCILIYPLGLPCDKDGNTLPLGTLPTPCSAKNPYDWSPFEDESQFHLGNFLYCKVEMSTGNINELMDIWSLSKDDKEAYYPFDSHMHMYETINSITNGDAPWRSFTASYSGEIGPNPPSWQLADYMVWYCGPTVVTKNMLDNPDFNQQYDYQSYIELDASGQHNWNEFMSGNFSWHHATKIYEDDPTTEGATYCPIAFGADKTTLSVATGHVEYHPFYLTLAEWKHNSDVAFQHFKQQLYHSCTTFILKPLHPGMIIPVVHWCPDGHFQHFIYDLAAFIVDYPEQVYLTGTVQIWCPNCTFKQLLQMYCIAVRHRWIARTMYPWASQAFDCSDG</sequence>
<accession>A0A409XYN5</accession>
<dbReference type="Proteomes" id="UP000283269">
    <property type="component" value="Unassembled WGS sequence"/>
</dbReference>
<name>A0A409XYN5_PSICY</name>
<dbReference type="Pfam" id="PF18759">
    <property type="entry name" value="Plavaka"/>
    <property type="match status" value="2"/>
</dbReference>
<gene>
    <name evidence="1" type="ORF">CVT25_000389</name>
</gene>
<proteinExistence type="predicted"/>
<dbReference type="STRING" id="93625.A0A409XYN5"/>
<reference evidence="1 2" key="1">
    <citation type="journal article" date="2018" name="Evol. Lett.">
        <title>Horizontal gene cluster transfer increased hallucinogenic mushroom diversity.</title>
        <authorList>
            <person name="Reynolds H.T."/>
            <person name="Vijayakumar V."/>
            <person name="Gluck-Thaler E."/>
            <person name="Korotkin H.B."/>
            <person name="Matheny P.B."/>
            <person name="Slot J.C."/>
        </authorList>
    </citation>
    <scope>NUCLEOTIDE SEQUENCE [LARGE SCALE GENOMIC DNA]</scope>
    <source>
        <strain evidence="1 2">2631</strain>
    </source>
</reference>
<dbReference type="EMBL" id="NHYD01000012">
    <property type="protein sequence ID" value="PPQ95887.1"/>
    <property type="molecule type" value="Genomic_DNA"/>
</dbReference>
<protein>
    <submittedName>
        <fullName evidence="1">Uncharacterized protein</fullName>
    </submittedName>
</protein>
<comment type="caution">
    <text evidence="1">The sequence shown here is derived from an EMBL/GenBank/DDBJ whole genome shotgun (WGS) entry which is preliminary data.</text>
</comment>
<evidence type="ECO:0000313" key="2">
    <source>
        <dbReference type="Proteomes" id="UP000283269"/>
    </source>
</evidence>
<dbReference type="InterPro" id="IPR041078">
    <property type="entry name" value="Plavaka"/>
</dbReference>
<evidence type="ECO:0000313" key="1">
    <source>
        <dbReference type="EMBL" id="PPQ95887.1"/>
    </source>
</evidence>
<organism evidence="1 2">
    <name type="scientific">Psilocybe cyanescens</name>
    <dbReference type="NCBI Taxonomy" id="93625"/>
    <lineage>
        <taxon>Eukaryota</taxon>
        <taxon>Fungi</taxon>
        <taxon>Dikarya</taxon>
        <taxon>Basidiomycota</taxon>
        <taxon>Agaricomycotina</taxon>
        <taxon>Agaricomycetes</taxon>
        <taxon>Agaricomycetidae</taxon>
        <taxon>Agaricales</taxon>
        <taxon>Agaricineae</taxon>
        <taxon>Strophariaceae</taxon>
        <taxon>Psilocybe</taxon>
    </lineage>
</organism>
<keyword evidence="2" id="KW-1185">Reference proteome</keyword>
<dbReference type="OrthoDB" id="3199698at2759"/>
<dbReference type="InParanoid" id="A0A409XYN5"/>